<comment type="caution">
    <text evidence="1">The sequence shown here is derived from an EMBL/GenBank/DDBJ whole genome shotgun (WGS) entry which is preliminary data.</text>
</comment>
<sequence>MNSLSPWDIQSTKHSRTLPWRVAVVTSWVCVWDKKKRKVEEKHTHTLGFSPASYEDEDVKLRSRLVSTATVHNDGMTHLTSMLLSPATLYE</sequence>
<protein>
    <submittedName>
        <fullName evidence="1">Uncharacterized protein</fullName>
    </submittedName>
</protein>
<gene>
    <name evidence="1" type="ORF">CHARACLAT_010099</name>
</gene>
<proteinExistence type="predicted"/>
<dbReference type="EMBL" id="JAHUTJ010017028">
    <property type="protein sequence ID" value="MED6270417.1"/>
    <property type="molecule type" value="Genomic_DNA"/>
</dbReference>
<dbReference type="Proteomes" id="UP001352852">
    <property type="component" value="Unassembled WGS sequence"/>
</dbReference>
<evidence type="ECO:0000313" key="1">
    <source>
        <dbReference type="EMBL" id="MED6270417.1"/>
    </source>
</evidence>
<evidence type="ECO:0000313" key="2">
    <source>
        <dbReference type="Proteomes" id="UP001352852"/>
    </source>
</evidence>
<reference evidence="1 2" key="1">
    <citation type="submission" date="2021-06" db="EMBL/GenBank/DDBJ databases">
        <authorList>
            <person name="Palmer J.M."/>
        </authorList>
    </citation>
    <scope>NUCLEOTIDE SEQUENCE [LARGE SCALE GENOMIC DNA]</scope>
    <source>
        <strain evidence="1 2">CL_MEX2019</strain>
        <tissue evidence="1">Muscle</tissue>
    </source>
</reference>
<keyword evidence="2" id="KW-1185">Reference proteome</keyword>
<accession>A0ABU7D5H9</accession>
<name>A0ABU7D5H9_9TELE</name>
<organism evidence="1 2">
    <name type="scientific">Characodon lateralis</name>
    <dbReference type="NCBI Taxonomy" id="208331"/>
    <lineage>
        <taxon>Eukaryota</taxon>
        <taxon>Metazoa</taxon>
        <taxon>Chordata</taxon>
        <taxon>Craniata</taxon>
        <taxon>Vertebrata</taxon>
        <taxon>Euteleostomi</taxon>
        <taxon>Actinopterygii</taxon>
        <taxon>Neopterygii</taxon>
        <taxon>Teleostei</taxon>
        <taxon>Neoteleostei</taxon>
        <taxon>Acanthomorphata</taxon>
        <taxon>Ovalentaria</taxon>
        <taxon>Atherinomorphae</taxon>
        <taxon>Cyprinodontiformes</taxon>
        <taxon>Goodeidae</taxon>
        <taxon>Characodon</taxon>
    </lineage>
</organism>